<dbReference type="InterPro" id="IPR036857">
    <property type="entry name" value="Thyroglobulin_1_sf"/>
</dbReference>
<accession>A0A9Q0S7Q7</accession>
<feature type="disulfide bond" evidence="5">
    <location>
        <begin position="6"/>
        <end position="25"/>
    </location>
</feature>
<feature type="domain" description="Thyroglobulin type-1" evidence="6">
    <location>
        <begin position="3"/>
        <end position="68"/>
    </location>
</feature>
<keyword evidence="3" id="KW-0677">Repeat</keyword>
<dbReference type="Pfam" id="PF00086">
    <property type="entry name" value="Thyroglobulin_1"/>
    <property type="match status" value="1"/>
</dbReference>
<dbReference type="PROSITE" id="PS51162">
    <property type="entry name" value="THYROGLOBULIN_1_2"/>
    <property type="match status" value="1"/>
</dbReference>
<dbReference type="PANTHER" id="PTHR12352">
    <property type="entry name" value="SECRETED MODULAR CALCIUM-BINDING PROTEIN"/>
    <property type="match status" value="1"/>
</dbReference>
<organism evidence="7 8">
    <name type="scientific">Pseudolycoriella hygida</name>
    <dbReference type="NCBI Taxonomy" id="35572"/>
    <lineage>
        <taxon>Eukaryota</taxon>
        <taxon>Metazoa</taxon>
        <taxon>Ecdysozoa</taxon>
        <taxon>Arthropoda</taxon>
        <taxon>Hexapoda</taxon>
        <taxon>Insecta</taxon>
        <taxon>Pterygota</taxon>
        <taxon>Neoptera</taxon>
        <taxon>Endopterygota</taxon>
        <taxon>Diptera</taxon>
        <taxon>Nematocera</taxon>
        <taxon>Sciaroidea</taxon>
        <taxon>Sciaridae</taxon>
        <taxon>Pseudolycoriella</taxon>
    </lineage>
</organism>
<dbReference type="EMBL" id="WJQU01000001">
    <property type="protein sequence ID" value="KAJ6647183.1"/>
    <property type="molecule type" value="Genomic_DNA"/>
</dbReference>
<keyword evidence="2" id="KW-0964">Secreted</keyword>
<evidence type="ECO:0000256" key="3">
    <source>
        <dbReference type="ARBA" id="ARBA00022737"/>
    </source>
</evidence>
<dbReference type="CDD" id="cd00191">
    <property type="entry name" value="TY"/>
    <property type="match status" value="1"/>
</dbReference>
<dbReference type="SUPFAM" id="SSF57610">
    <property type="entry name" value="Thyroglobulin type-1 domain"/>
    <property type="match status" value="2"/>
</dbReference>
<dbReference type="SMART" id="SM00211">
    <property type="entry name" value="TY"/>
    <property type="match status" value="2"/>
</dbReference>
<dbReference type="PANTHER" id="PTHR12352:SF3">
    <property type="entry name" value="NIDOGEN-2"/>
    <property type="match status" value="1"/>
</dbReference>
<dbReference type="GO" id="GO:0005615">
    <property type="term" value="C:extracellular space"/>
    <property type="evidence" value="ECO:0007669"/>
    <property type="project" value="TreeGrafter"/>
</dbReference>
<dbReference type="Gene3D" id="4.10.800.10">
    <property type="entry name" value="Thyroglobulin type-1"/>
    <property type="match status" value="1"/>
</dbReference>
<evidence type="ECO:0000256" key="1">
    <source>
        <dbReference type="ARBA" id="ARBA00004613"/>
    </source>
</evidence>
<comment type="subcellular location">
    <subcellularLocation>
        <location evidence="1">Secreted</location>
    </subcellularLocation>
</comment>
<proteinExistence type="predicted"/>
<dbReference type="Proteomes" id="UP001151699">
    <property type="component" value="Chromosome A"/>
</dbReference>
<dbReference type="InterPro" id="IPR000716">
    <property type="entry name" value="Thyroglobulin_1"/>
</dbReference>
<name>A0A9Q0S7Q7_9DIPT</name>
<sequence>MPFEACSRHRARLEANGRLDVTLHCSRNGNYEPLQCDSGVCWCADPKTGVVLPGTRVVEQGLWKFLPCYDAEKMGTEYLRECESAANAQMLIRQTLDRHGTVDVSFNNIQCDYDGSYGKYKIENGIASCMWRDGSKIGSFQAGANVVGLMNCYCARDQKYFEEAGLGFTLSCTGNGNYEKTQGFNGKIFCVDRDGFSVTNYFNSVIGLDCDQYYYYEVKEPLE</sequence>
<reference evidence="7" key="1">
    <citation type="submission" date="2022-07" db="EMBL/GenBank/DDBJ databases">
        <authorList>
            <person name="Trinca V."/>
            <person name="Uliana J.V.C."/>
            <person name="Torres T.T."/>
            <person name="Ward R.J."/>
            <person name="Monesi N."/>
        </authorList>
    </citation>
    <scope>NUCLEOTIDE SEQUENCE</scope>
    <source>
        <strain evidence="7">HSMRA1968</strain>
        <tissue evidence="7">Whole embryos</tissue>
    </source>
</reference>
<evidence type="ECO:0000313" key="7">
    <source>
        <dbReference type="EMBL" id="KAJ6647183.1"/>
    </source>
</evidence>
<evidence type="ECO:0000259" key="6">
    <source>
        <dbReference type="PROSITE" id="PS51162"/>
    </source>
</evidence>
<gene>
    <name evidence="7" type="ORF">Bhyg_02403</name>
</gene>
<keyword evidence="4 5" id="KW-1015">Disulfide bond</keyword>
<evidence type="ECO:0000256" key="4">
    <source>
        <dbReference type="ARBA" id="ARBA00023157"/>
    </source>
</evidence>
<evidence type="ECO:0000313" key="8">
    <source>
        <dbReference type="Proteomes" id="UP001151699"/>
    </source>
</evidence>
<comment type="caution">
    <text evidence="5">Lacks conserved residue(s) required for the propagation of feature annotation.</text>
</comment>
<evidence type="ECO:0000256" key="2">
    <source>
        <dbReference type="ARBA" id="ARBA00022525"/>
    </source>
</evidence>
<dbReference type="AlphaFoldDB" id="A0A9Q0S7Q7"/>
<dbReference type="OrthoDB" id="6409105at2759"/>
<dbReference type="InterPro" id="IPR051950">
    <property type="entry name" value="Dev_reg/Prot_inhib"/>
</dbReference>
<keyword evidence="8" id="KW-1185">Reference proteome</keyword>
<comment type="caution">
    <text evidence="7">The sequence shown here is derived from an EMBL/GenBank/DDBJ whole genome shotgun (WGS) entry which is preliminary data.</text>
</comment>
<evidence type="ECO:0000256" key="5">
    <source>
        <dbReference type="PROSITE-ProRule" id="PRU00500"/>
    </source>
</evidence>
<protein>
    <recommendedName>
        <fullName evidence="6">Thyroglobulin type-1 domain-containing protein</fullName>
    </recommendedName>
</protein>